<keyword evidence="5" id="KW-0677">Repeat</keyword>
<dbReference type="InterPro" id="IPR025110">
    <property type="entry name" value="AMP-bd_C"/>
</dbReference>
<dbReference type="Gene3D" id="3.30.300.30">
    <property type="match status" value="5"/>
</dbReference>
<evidence type="ECO:0000256" key="4">
    <source>
        <dbReference type="ARBA" id="ARBA00022553"/>
    </source>
</evidence>
<keyword evidence="4" id="KW-0597">Phosphoprotein</keyword>
<dbReference type="Pfam" id="PF13193">
    <property type="entry name" value="AMP-binding_C"/>
    <property type="match status" value="3"/>
</dbReference>
<dbReference type="InterPro" id="IPR001031">
    <property type="entry name" value="Thioesterase"/>
</dbReference>
<accession>A0A6L6WTV8</accession>
<evidence type="ECO:0000256" key="1">
    <source>
        <dbReference type="ARBA" id="ARBA00001957"/>
    </source>
</evidence>
<dbReference type="InterPro" id="IPR001242">
    <property type="entry name" value="Condensation_dom"/>
</dbReference>
<dbReference type="SUPFAM" id="SSF47336">
    <property type="entry name" value="ACP-like"/>
    <property type="match status" value="3"/>
</dbReference>
<dbReference type="GO" id="GO:0005829">
    <property type="term" value="C:cytosol"/>
    <property type="evidence" value="ECO:0007669"/>
    <property type="project" value="TreeGrafter"/>
</dbReference>
<dbReference type="Gene3D" id="3.30.559.10">
    <property type="entry name" value="Chloramphenicol acetyltransferase-like domain"/>
    <property type="match status" value="4"/>
</dbReference>
<dbReference type="FunFam" id="1.10.1200.10:FF:000005">
    <property type="entry name" value="Nonribosomal peptide synthetase 1"/>
    <property type="match status" value="1"/>
</dbReference>
<keyword evidence="6" id="KW-0045">Antibiotic biosynthesis</keyword>
<dbReference type="InterPro" id="IPR013217">
    <property type="entry name" value="Methyltransf_12"/>
</dbReference>
<dbReference type="Pfam" id="PF00975">
    <property type="entry name" value="Thioesterase"/>
    <property type="match status" value="1"/>
</dbReference>
<keyword evidence="10" id="KW-1185">Reference proteome</keyword>
<evidence type="ECO:0000256" key="3">
    <source>
        <dbReference type="ARBA" id="ARBA00022450"/>
    </source>
</evidence>
<dbReference type="SMART" id="SM00824">
    <property type="entry name" value="PKS_TE"/>
    <property type="match status" value="1"/>
</dbReference>
<proteinExistence type="inferred from homology"/>
<dbReference type="Pfam" id="PF00501">
    <property type="entry name" value="AMP-binding"/>
    <property type="match status" value="3"/>
</dbReference>
<dbReference type="InterPro" id="IPR020845">
    <property type="entry name" value="AMP-binding_CS"/>
</dbReference>
<dbReference type="CDD" id="cd17643">
    <property type="entry name" value="A_NRPS_Cytc1-like"/>
    <property type="match status" value="1"/>
</dbReference>
<dbReference type="GO" id="GO:0017000">
    <property type="term" value="P:antibiotic biosynthetic process"/>
    <property type="evidence" value="ECO:0007669"/>
    <property type="project" value="UniProtKB-KW"/>
</dbReference>
<dbReference type="InterPro" id="IPR036736">
    <property type="entry name" value="ACP-like_sf"/>
</dbReference>
<dbReference type="GO" id="GO:0072330">
    <property type="term" value="P:monocarboxylic acid biosynthetic process"/>
    <property type="evidence" value="ECO:0007669"/>
    <property type="project" value="UniProtKB-ARBA"/>
</dbReference>
<dbReference type="Gene3D" id="1.10.1200.10">
    <property type="entry name" value="ACP-like"/>
    <property type="match status" value="4"/>
</dbReference>
<dbReference type="InterPro" id="IPR006162">
    <property type="entry name" value="Ppantetheine_attach_site"/>
</dbReference>
<dbReference type="PROSITE" id="PS00455">
    <property type="entry name" value="AMP_BINDING"/>
    <property type="match status" value="3"/>
</dbReference>
<dbReference type="PROSITE" id="PS50075">
    <property type="entry name" value="CARRIER"/>
    <property type="match status" value="3"/>
</dbReference>
<reference evidence="9 10" key="1">
    <citation type="submission" date="2019-11" db="EMBL/GenBank/DDBJ databases">
        <title>Streptomyces typhae sp. nov., a novel endophytic actinomycete isolated from the root of cattail pollen (Typha angustifolia L.).</title>
        <authorList>
            <person name="Peng C."/>
        </authorList>
    </citation>
    <scope>NUCLEOTIDE SEQUENCE [LARGE SCALE GENOMIC DNA]</scope>
    <source>
        <strain evidence="10">p1417</strain>
    </source>
</reference>
<dbReference type="FunFam" id="2.30.38.10:FF:000001">
    <property type="entry name" value="Non-ribosomal peptide synthetase PvdI"/>
    <property type="match status" value="1"/>
</dbReference>
<dbReference type="SUPFAM" id="SSF53474">
    <property type="entry name" value="alpha/beta-Hydrolases"/>
    <property type="match status" value="1"/>
</dbReference>
<feature type="domain" description="Carrier" evidence="8">
    <location>
        <begin position="119"/>
        <end position="194"/>
    </location>
</feature>
<dbReference type="Gene3D" id="3.40.50.150">
    <property type="entry name" value="Vaccinia Virus protein VP39"/>
    <property type="match status" value="1"/>
</dbReference>
<evidence type="ECO:0000256" key="6">
    <source>
        <dbReference type="ARBA" id="ARBA00023194"/>
    </source>
</evidence>
<evidence type="ECO:0000256" key="2">
    <source>
        <dbReference type="ARBA" id="ARBA00006432"/>
    </source>
</evidence>
<evidence type="ECO:0000256" key="7">
    <source>
        <dbReference type="SAM" id="MobiDB-lite"/>
    </source>
</evidence>
<dbReference type="InterPro" id="IPR020802">
    <property type="entry name" value="TesA-like"/>
</dbReference>
<dbReference type="GO" id="GO:0009403">
    <property type="term" value="P:toxin biosynthetic process"/>
    <property type="evidence" value="ECO:0007669"/>
    <property type="project" value="UniProtKB-ARBA"/>
</dbReference>
<dbReference type="InterPro" id="IPR020806">
    <property type="entry name" value="PKS_PP-bd"/>
</dbReference>
<feature type="region of interest" description="Disordered" evidence="7">
    <location>
        <begin position="99"/>
        <end position="121"/>
    </location>
</feature>
<dbReference type="PROSITE" id="PS00012">
    <property type="entry name" value="PHOSPHOPANTETHEINE"/>
    <property type="match status" value="1"/>
</dbReference>
<dbReference type="CDD" id="cd19540">
    <property type="entry name" value="LCL_NRPS-like"/>
    <property type="match status" value="2"/>
</dbReference>
<dbReference type="Pfam" id="PF00668">
    <property type="entry name" value="Condensation"/>
    <property type="match status" value="4"/>
</dbReference>
<dbReference type="FunFam" id="3.40.50.980:FF:000002">
    <property type="entry name" value="Enterobactin synthetase component F"/>
    <property type="match status" value="1"/>
</dbReference>
<dbReference type="CDD" id="cd02440">
    <property type="entry name" value="AdoMet_MTases"/>
    <property type="match status" value="1"/>
</dbReference>
<dbReference type="Gene3D" id="3.40.50.12780">
    <property type="entry name" value="N-terminal domain of ligase-like"/>
    <property type="match status" value="1"/>
</dbReference>
<dbReference type="Gene3D" id="3.40.50.980">
    <property type="match status" value="4"/>
</dbReference>
<dbReference type="FunFam" id="3.40.50.12780:FF:000012">
    <property type="entry name" value="Non-ribosomal peptide synthetase"/>
    <property type="match status" value="2"/>
</dbReference>
<gene>
    <name evidence="9" type="ORF">GPA10_12250</name>
</gene>
<dbReference type="PANTHER" id="PTHR45527:SF1">
    <property type="entry name" value="FATTY ACID SYNTHASE"/>
    <property type="match status" value="1"/>
</dbReference>
<dbReference type="RefSeq" id="WP_157165564.1">
    <property type="nucleotide sequence ID" value="NZ_WPNZ01000006.1"/>
</dbReference>
<dbReference type="GO" id="GO:0008610">
    <property type="term" value="P:lipid biosynthetic process"/>
    <property type="evidence" value="ECO:0007669"/>
    <property type="project" value="UniProtKB-ARBA"/>
</dbReference>
<feature type="domain" description="Carrier" evidence="8">
    <location>
        <begin position="1199"/>
        <end position="1273"/>
    </location>
</feature>
<dbReference type="InterPro" id="IPR010071">
    <property type="entry name" value="AA_adenyl_dom"/>
</dbReference>
<dbReference type="GO" id="GO:0031177">
    <property type="term" value="F:phosphopantetheine binding"/>
    <property type="evidence" value="ECO:0007669"/>
    <property type="project" value="InterPro"/>
</dbReference>
<evidence type="ECO:0000313" key="10">
    <source>
        <dbReference type="Proteomes" id="UP000483802"/>
    </source>
</evidence>
<dbReference type="FunFam" id="3.30.300.30:FF:000010">
    <property type="entry name" value="Enterobactin synthetase component F"/>
    <property type="match status" value="2"/>
</dbReference>
<dbReference type="Gene3D" id="3.40.50.1820">
    <property type="entry name" value="alpha/beta hydrolase"/>
    <property type="match status" value="1"/>
</dbReference>
<dbReference type="InterPro" id="IPR023213">
    <property type="entry name" value="CAT-like_dom_sf"/>
</dbReference>
<protein>
    <submittedName>
        <fullName evidence="9">Amino acid adenylation domain-containing protein</fullName>
    </submittedName>
</protein>
<comment type="caution">
    <text evidence="9">The sequence shown here is derived from an EMBL/GenBank/DDBJ whole genome shotgun (WGS) entry which is preliminary data.</text>
</comment>
<keyword evidence="3" id="KW-0596">Phosphopantetheine</keyword>
<dbReference type="NCBIfam" id="NF003417">
    <property type="entry name" value="PRK04813.1"/>
    <property type="match status" value="5"/>
</dbReference>
<dbReference type="InterPro" id="IPR029063">
    <property type="entry name" value="SAM-dependent_MTases_sf"/>
</dbReference>
<dbReference type="InterPro" id="IPR000873">
    <property type="entry name" value="AMP-dep_synth/lig_dom"/>
</dbReference>
<sequence length="4580" mass="488922">EGHLHYLGRTDTQTKIRGYRIEPAEIETALTTHPHLTQAAVLAHDIHGTDHLVAYVVPADDATRPDPDRLRAHLAGQLPEYMIPSAYVTLDRLPLSPHGKLDRKALPAPDRTTTTPFRAPGTPQEAELAALFAEVLGVPEVGVDDDFFDLGGQSLLAMRLTGRIRTALGAEVPIRAVFDHPTVARLAAHVRTGGTERTALRRRAERPERVPLSYGQHRLWFIDHFEGPSATYNIPVALRLHGTLDADALAAAVADVVARHEILRTVYRQEPDGTPYQQVLDVTQARARLEVSVGELSAAAGDDEVTRLARHEFDLAADVPVRAAVLRVAPDEHVLCLVIHHIAADGQSLAPLFQDLSTAYAARAGGHEPRFPELPLQYADYALWQRDVLGDPEDPDSLLARQAAYWQQELAGVPQPLPLPTDRPRPARASHRGHVVEFTLDTELLAAVAELARRHHMTVSMVLQAALAVLLHRSGGGDDIPIGTPTAGRTDAAADGMIGFFVNTWVLRARVGGRHSFTELLTQVQEKALAAYDHQDVPFERLVELLNPERSGAYHPLFQTVLGWQNTDPAVLDLPGIERVEQFWARTGTSRFDLSLHLAEAEGTHGTEGQGLIEYATDLFDRVSVERLAERFVRALRRLVAAPEAPVNTVDLLDRAERERLHTEGNATRTELPALTVAEVFALRAAEQPAAVAVHEGANVLTYADLDARADRLARVLAAHGVGRESVVGLALPRSAQQVVALLAVLKAGGAYLPVDTGYPAERLTFMLCATRPVLILTDTAGAAELPQHDCPLLVLDDPDTAREIARASAPAPDAVRAGDPQQLAYVMYTSGSTGLPKGVGVTQRGVVGLALDRRFDGDAHERVLLHSAQAFDASTMELWVALLRGGALVVGPAGRPDPAALARVVAEHRVTSVVMAAGLFRVVADEMPAAFAGVREVWSGGDVVSPESVERIMEACPGIVVVNGYGPTEATVAASAHTMASPADVEAVVPMGGPLDNTRLYVLDEALRPVPSGVPGELYIAGDKLARGYPTRHALTSERFVACPFGGFGERMYRTGDVVVRTHDGRLLFHGRADSQIKIRGYRVEPGEVEAALTGHPGVAQAVVTARGTEAGERRLVAHVVPVDLGVRDGADSLADFDMDLTGAVSARELRKFLAGKLPEFMVPAAFVLIDRLPLTPNGKVDHRALPEPEFGGGAYRAPRTAVEEALAAVYSEVLGADRVGVDDDFFVVGGDSIRSIQVVSRARAHGVEVTPRQIFEQRTVARLAEVATAGREDALLTEDATGGVGFMPLLPAARFVTALGGYDRFAMSTVVDLPAGIDAAGLTATLTAVFDRHDVLRSTLVTGAAPGLDVAPAGAVDPAGLIRRVPCDGRWDEAWHGVAQAELDAAAGRLDPAAGVMAQFVWCDAGPGAAGRLIVVLHHLVVDGVSWRILLPDLAAAWEQVREGHAPRLAEVATSARRWAHALTREAASERRTGELALWRGILAGPDPDLGPRPFDPAVDVAATVRHVHLELPASLTRTLLTTLPGAFRCGVNDGLLTALALAVGRWRARRGTDESTLLMRVEGHGREEAAAPGADLSRTVGWFTSVFPVRLDVSGVDVEDALAGGAAAGAAVRAVKEQLVAVPDKGVGYGMLRHLNPGTADVLARHSAGQISFNYLGHYAASGNMPEHLRGLGFTFAEGTEALVPEPDAGMPALATLDINAYVTDAADGPRLGARLSHPDQLLPGADVEELAQAWRTALEALARHAEQPGAGSLTPSDTPLVDIDQTELDLWQRRYPGLTDVWPLTPMQSGLLFHSMLTGVSAGAGARSDGAPGHAGGPRSAGSGPGGDGAPVDAYHMQLVLHLSGTVDPERMRTAGQALLDRHPNLTVAFAQDPAGGWRQLVSQRVALPWHLLDLSALGDQERDEELRRFLAADSRAYFDPAAPPLLRLSLVKLAADRWDLVLAVHHVLIDGWSLPVLMRELPLLYAAEGDGAALAGTTGYRDFLAWLARQDQDAAARAWAAELAGVEEPTLLAPGTPVDGHSDGTGLVDVPLPPRTARALARSAAEWGVTPSTLLQGAWAVLLAGLTGRADVVFGTTVSGRPPQLPGVDAMVGLFINALPVRVRCAPGRTLREVLTELQERQAALLDHHHHGLLDIQQALGLSTLFDTMVGLESYPIDGAGIGEATDAAGVRITGISPLSGTHYPMGVLAMAEPHLKAVIQYQHHLFPRDRVTDIAAAYARILHQLAVDPDVPVGGVAVLPDALRARVLTDWNDSAVPLPDRTLDVLFAEQAAAAPDAPAVVFGEQRLTYRDLETRANRLARVVAGRGVARDTLVGLALPRSADLVVAQLAILKAGGAYVPLDPDYPAERLEFMLRDSAPVLVLTDTEFAARLPRSGCPYLLLDDPDTAREIDLAADRAPVRERHPDELAYVMYTSGSTGVPKGVGCTHRAVAGLALDRRHAGPAHRRILLHSPQSFDPSTYELWTPLLHGGTVVVAPQGRLDARGLAGLVAAHGVTAVCVAAGLFKVVVHEDPTAFAGLLDVWVGGDVVPVAEVEQVLRACPGVSVVNGYGPTEITTAGVYHVVPPVLPVQDPVPIGRPMDGMRTYILDSALRPVPPGVPGELYVAGNGLARGYLGRFALTAERFVACPFGEPGERMYRTGDIAAWTETDAGTGEIAFLGRADAQLKIGGFRVEPGEIEAALDAHPGVAQAVVSFVEDRTGERRLVGYVVPGTDLPAAVAAEQQVEGWARIYDRVYADARAPWGEDFTGWDSSYTGRPVPPAEMREWRDATVARIAAERPSRVLELGVGTGLLMARLVGRVTEYWGTDLSAEVVERLGGEVAEAGYADVATLRHQAADDVSGLPHGHFDLVVLNSVAQYFPDAGYLDRVLTRALPLLAPGGRILVGDVRNAATLHLFHSGVQRAQRPEDTPQAARNAVARALLLEPELALAPEWFTDWAARNGVAGVNVRIKAGRVHNELTRHRYDVVLHPAPPAAALDPERLDEVVWGRDAGDLAELAELCRARQDTGPFRVTGIPNARLTAEAATAAQLGLGDAPVTGGTALDPHDLWAWATGQGLTAEPSFSRAGVECFDAVLTHGKDAVPLHGAQAPGRVMAPLPLPGSGPSAARVTDPSAAPRIGALVGSLRGHLGERLPAHMVPAAVVAVAEVPLTPNGKLDRRALPVPDFAPAATGRAPRTPREELLCGLFAEVLGLDRVGVDDDFFALGGHSLLATRLVSRIRAVLGVEVPLRTVFAAPTVLAMAEQLPTDSVTRLPLRRATVRPEAVPLSFAQRRLWFLDKFEDESATYHAPFPLRLTGTLDVPVLAAALRDVVVRHESLRTLFPEDAAGEPRQHVVDAAELRLDLPVVEVAAQDLDRALSEAAAAPVDLASEIPVRACLLRLAEQDHVLLLMIHHIAGDGESFAPLARDVSLAYTARLRGRAPQWSELPVSYIDYTLWQRELLGGEDDPDSLLSAQIAYWKDELRDLPQPLRLPTDRPRPPVASHRGDVVEFALDQRTAEAVETLARERGATSSMVLQSALTVLLHALGAGDDIAVGSPIANRTDENLADLVGFFVNTWVLRARLAGNPTFLDLLDQVRAKSLAAYEHQDVPFERLVEVLNPERSTAYAPLVQVVLAWQNFAREDFALPGLRAALEPLRGRTAKFDLFLSLAALPGHGVLGHLEYATDLFDRATAEEFAERFVRVVEQLVAGPERRVGAVDVLAPEERGTLERWARAGGPGAPVPDLTVDRAFEATVSAHPLRPAVTGDGRTLGYAELNASANRLARLLRGHGAGPGRFVAVALPRSPELVVAVLAILKSGAAYVPVDPGHPADRIAYTLTDTRPELVVTAAGFADRLPEGPRVVLGTPATEAALAGLPAHDLTPAERGGTPHPDDAAYVIHTSGSTGRPKGVLVTHRNVIGLMTRAQDLFAFGADDVWTMFHSPAFDFSVWELWGPLLRGGRLVTVPYEVSRSPEDFLALLVREGVTVLNQTPSAFHQLIRADRENPALGSGLALRTVVFGGEALDLPRLTEWYGRHADDAPRLVNMYGITETTVHVTYGPLDAALVRDAVGSAIGVGLPGLGVRVLDAALRPVPPGVVGEMYVSGDQVSRGYLNRPGLTAARFVADPFGTPGGRLYRSGDLARWTPLGRLEYVGRSDDQIKLRGFRIEPGEIEAALLARPDVADARVDARVHAAGEKALTAYVVPAASGALPAPAALRAALRTVLPDYMIPAAFVPLAAIPLTGNGKLDRAALPAPARAASAPAADRAAGALELHVVRAWSEVLDTDVDAVGVDDDFFDAGGDSFKAVALARAIGHGLRVVEVFKHPTPRRLAARLASTDTAQGAPRLLHRLTPDRPAAADAPRHTLVCVPYGGGNATAYQALAGHLPAHTDLWAVELPGHDPVRPDEPLQPWAETVELLAKEITDTVRGEYTLYGHCVGTLLAVAVARALEDRGTPAARLVLGAAFPQGDAATAVDRLAAVEEDRLYADLHAVGGFSGALDGTDRHRVLSVVRHDMLEGARLHRDTATTFDRLRTPVHVLIGDADPLTADYTTGYRAWEHYAHDVTLAVVEGGGHYFVKDRAREVADLLTD</sequence>
<evidence type="ECO:0000313" key="9">
    <source>
        <dbReference type="EMBL" id="MVO85503.1"/>
    </source>
</evidence>
<dbReference type="InterPro" id="IPR042099">
    <property type="entry name" value="ANL_N_sf"/>
</dbReference>
<organism evidence="9 10">
    <name type="scientific">Streptomyces typhae</name>
    <dbReference type="NCBI Taxonomy" id="2681492"/>
    <lineage>
        <taxon>Bacteria</taxon>
        <taxon>Bacillati</taxon>
        <taxon>Actinomycetota</taxon>
        <taxon>Actinomycetes</taxon>
        <taxon>Kitasatosporales</taxon>
        <taxon>Streptomycetaceae</taxon>
        <taxon>Streptomyces</taxon>
    </lineage>
</organism>
<dbReference type="Pfam" id="PF00550">
    <property type="entry name" value="PP-binding"/>
    <property type="match status" value="4"/>
</dbReference>
<dbReference type="SUPFAM" id="SSF53335">
    <property type="entry name" value="S-adenosyl-L-methionine-dependent methyltransferases"/>
    <property type="match status" value="1"/>
</dbReference>
<feature type="non-terminal residue" evidence="9">
    <location>
        <position position="1"/>
    </location>
</feature>
<comment type="similarity">
    <text evidence="2">Belongs to the ATP-dependent AMP-binding enzyme family.</text>
</comment>
<dbReference type="Pfam" id="PF08242">
    <property type="entry name" value="Methyltransf_12"/>
    <property type="match status" value="1"/>
</dbReference>
<dbReference type="InterPro" id="IPR029058">
    <property type="entry name" value="AB_hydrolase_fold"/>
</dbReference>
<dbReference type="FunFam" id="3.40.50.980:FF:000001">
    <property type="entry name" value="Non-ribosomal peptide synthetase"/>
    <property type="match status" value="3"/>
</dbReference>
<dbReference type="FunFam" id="1.10.1200.10:FF:000016">
    <property type="entry name" value="Non-ribosomal peptide synthase"/>
    <property type="match status" value="2"/>
</dbReference>
<dbReference type="SUPFAM" id="SSF56801">
    <property type="entry name" value="Acetyl-CoA synthetase-like"/>
    <property type="match status" value="4"/>
</dbReference>
<dbReference type="CDD" id="cd12117">
    <property type="entry name" value="A_NRPS_Srf_like"/>
    <property type="match status" value="2"/>
</dbReference>
<comment type="cofactor">
    <cofactor evidence="1">
        <name>pantetheine 4'-phosphate</name>
        <dbReference type="ChEBI" id="CHEBI:47942"/>
    </cofactor>
</comment>
<evidence type="ECO:0000256" key="5">
    <source>
        <dbReference type="ARBA" id="ARBA00022737"/>
    </source>
</evidence>
<dbReference type="Proteomes" id="UP000483802">
    <property type="component" value="Unassembled WGS sequence"/>
</dbReference>
<dbReference type="InterPro" id="IPR010060">
    <property type="entry name" value="NRPS_synth"/>
</dbReference>
<dbReference type="SMART" id="SM00823">
    <property type="entry name" value="PKS_PP"/>
    <property type="match status" value="4"/>
</dbReference>
<name>A0A6L6WTV8_9ACTN</name>
<dbReference type="NCBIfam" id="TIGR01733">
    <property type="entry name" value="AA-adenyl-dom"/>
    <property type="match status" value="3"/>
</dbReference>
<feature type="region of interest" description="Disordered" evidence="7">
    <location>
        <begin position="1808"/>
        <end position="1835"/>
    </location>
</feature>
<dbReference type="EMBL" id="WPNZ01000006">
    <property type="protein sequence ID" value="MVO85503.1"/>
    <property type="molecule type" value="Genomic_DNA"/>
</dbReference>
<dbReference type="GO" id="GO:0043041">
    <property type="term" value="P:amino acid activation for nonribosomal peptide biosynthetic process"/>
    <property type="evidence" value="ECO:0007669"/>
    <property type="project" value="TreeGrafter"/>
</dbReference>
<dbReference type="InterPro" id="IPR045851">
    <property type="entry name" value="AMP-bd_C_sf"/>
</dbReference>
<dbReference type="FunFam" id="3.30.300.30:FF:000015">
    <property type="entry name" value="Nonribosomal peptide synthase SidD"/>
    <property type="match status" value="1"/>
</dbReference>
<dbReference type="GO" id="GO:0003824">
    <property type="term" value="F:catalytic activity"/>
    <property type="evidence" value="ECO:0007669"/>
    <property type="project" value="InterPro"/>
</dbReference>
<dbReference type="SUPFAM" id="SSF52777">
    <property type="entry name" value="CoA-dependent acyltransferases"/>
    <property type="match status" value="8"/>
</dbReference>
<dbReference type="InterPro" id="IPR009081">
    <property type="entry name" value="PP-bd_ACP"/>
</dbReference>
<dbReference type="SMART" id="SM01294">
    <property type="entry name" value="PKS_PP_betabranch"/>
    <property type="match status" value="1"/>
</dbReference>
<dbReference type="Gene3D" id="2.30.38.10">
    <property type="entry name" value="Luciferase, Domain 3"/>
    <property type="match status" value="2"/>
</dbReference>
<dbReference type="PANTHER" id="PTHR45527">
    <property type="entry name" value="NONRIBOSOMAL PEPTIDE SYNTHETASE"/>
    <property type="match status" value="1"/>
</dbReference>
<dbReference type="Gene3D" id="3.30.559.30">
    <property type="entry name" value="Nonribosomal peptide synthetase, condensation domain"/>
    <property type="match status" value="4"/>
</dbReference>
<evidence type="ECO:0000259" key="8">
    <source>
        <dbReference type="PROSITE" id="PS50075"/>
    </source>
</evidence>
<feature type="domain" description="Carrier" evidence="8">
    <location>
        <begin position="3181"/>
        <end position="3256"/>
    </location>
</feature>
<dbReference type="NCBIfam" id="TIGR01720">
    <property type="entry name" value="NRPS-para261"/>
    <property type="match status" value="1"/>
</dbReference>